<dbReference type="InterPro" id="IPR037401">
    <property type="entry name" value="SnoaL-like"/>
</dbReference>
<sequence>MKLRICLCISVIFCVTVKAQSNTEVYLFDLVLQNDKPLLTNPKNISNNDGYDNQPSFWDDDTVLFAATRQDQTDILQFNIEKGSTTQWLTNTPTGSEYSPLKIPGKNAFSAIRLDLDGLQRLYEYDLKGESSPISDLKIGYHVWFDKNTLVATVLVENRMDLVIINLSDSTHSTVARNVGRSLHKIPSIKQVSFIDKSKKDWAINALDVELKTITKLASTYQKEEDICWLGPNLLITGHNNSLLTLDLSKEEDWKTNISFEQSEINNISRIAINPSKTRLAFVAEESPTAIVQKQVEAFNNRNLDAFVARFSDNVSVQRFPDNSMYQGKDNMLENYERFFLNTKSSKVEVVQRIALGNTVIDEEKTWVDGREGHQVAIYKINNGQITSMTFIFPEESLSDAEAVVKDQLKAYNSRDIDSFLETYANNVQLLNFPNKLFASGKKSMRAQYGGFFDSTPDLHGEIKNRIVIGNKVIDEEYITVNGNHISAVAIYEVDNGKIAKVTFID</sequence>
<dbReference type="RefSeq" id="WP_090295097.1">
    <property type="nucleotide sequence ID" value="NZ_FNKI01000002.1"/>
</dbReference>
<organism evidence="3 4">
    <name type="scientific">Flagellimonas zhangzhouensis</name>
    <dbReference type="NCBI Taxonomy" id="1073328"/>
    <lineage>
        <taxon>Bacteria</taxon>
        <taxon>Pseudomonadati</taxon>
        <taxon>Bacteroidota</taxon>
        <taxon>Flavobacteriia</taxon>
        <taxon>Flavobacteriales</taxon>
        <taxon>Flavobacteriaceae</taxon>
        <taxon>Flagellimonas</taxon>
    </lineage>
</organism>
<reference evidence="4" key="1">
    <citation type="submission" date="2016-10" db="EMBL/GenBank/DDBJ databases">
        <authorList>
            <person name="Varghese N."/>
            <person name="Submissions S."/>
        </authorList>
    </citation>
    <scope>NUCLEOTIDE SEQUENCE [LARGE SCALE GENOMIC DNA]</scope>
    <source>
        <strain evidence="4">DSM 25030</strain>
    </source>
</reference>
<feature type="domain" description="SnoaL-like" evidence="2">
    <location>
        <begin position="406"/>
        <end position="501"/>
    </location>
</feature>
<gene>
    <name evidence="3" type="ORF">SAMN04487892_0721</name>
</gene>
<evidence type="ECO:0000259" key="2">
    <source>
        <dbReference type="Pfam" id="PF12680"/>
    </source>
</evidence>
<accession>A0A1H2RP77</accession>
<dbReference type="EMBL" id="FNMY01000001">
    <property type="protein sequence ID" value="SDW20584.1"/>
    <property type="molecule type" value="Genomic_DNA"/>
</dbReference>
<feature type="signal peptide" evidence="1">
    <location>
        <begin position="1"/>
        <end position="19"/>
    </location>
</feature>
<evidence type="ECO:0000313" key="4">
    <source>
        <dbReference type="Proteomes" id="UP000199592"/>
    </source>
</evidence>
<proteinExistence type="predicted"/>
<dbReference type="STRING" id="1073328.SAMN05216294_2073"/>
<keyword evidence="1" id="KW-0732">Signal</keyword>
<feature type="domain" description="SnoaL-like" evidence="2">
    <location>
        <begin position="292"/>
        <end position="388"/>
    </location>
</feature>
<dbReference type="SUPFAM" id="SSF82171">
    <property type="entry name" value="DPP6 N-terminal domain-like"/>
    <property type="match status" value="1"/>
</dbReference>
<keyword evidence="4" id="KW-1185">Reference proteome</keyword>
<evidence type="ECO:0000313" key="3">
    <source>
        <dbReference type="EMBL" id="SDW20584.1"/>
    </source>
</evidence>
<dbReference type="InterPro" id="IPR032710">
    <property type="entry name" value="NTF2-like_dom_sf"/>
</dbReference>
<dbReference type="SUPFAM" id="SSF54427">
    <property type="entry name" value="NTF2-like"/>
    <property type="match status" value="2"/>
</dbReference>
<dbReference type="Gene3D" id="3.10.450.50">
    <property type="match status" value="2"/>
</dbReference>
<name>A0A1H2RP77_9FLAO</name>
<dbReference type="OrthoDB" id="9797498at2"/>
<dbReference type="Proteomes" id="UP000199592">
    <property type="component" value="Unassembled WGS sequence"/>
</dbReference>
<protein>
    <recommendedName>
        <fullName evidence="2">SnoaL-like domain-containing protein</fullName>
    </recommendedName>
</protein>
<dbReference type="AlphaFoldDB" id="A0A1H2RP77"/>
<evidence type="ECO:0000256" key="1">
    <source>
        <dbReference type="SAM" id="SignalP"/>
    </source>
</evidence>
<feature type="chain" id="PRO_5011621620" description="SnoaL-like domain-containing protein" evidence="1">
    <location>
        <begin position="20"/>
        <end position="506"/>
    </location>
</feature>
<dbReference type="Pfam" id="PF12680">
    <property type="entry name" value="SnoaL_2"/>
    <property type="match status" value="2"/>
</dbReference>